<evidence type="ECO:0000313" key="2">
    <source>
        <dbReference type="EMBL" id="MED6282077.1"/>
    </source>
</evidence>
<feature type="compositionally biased region" description="Pro residues" evidence="1">
    <location>
        <begin position="132"/>
        <end position="145"/>
    </location>
</feature>
<comment type="caution">
    <text evidence="2">The sequence shown here is derived from an EMBL/GenBank/DDBJ whole genome shotgun (WGS) entry which is preliminary data.</text>
</comment>
<dbReference type="Proteomes" id="UP001352852">
    <property type="component" value="Unassembled WGS sequence"/>
</dbReference>
<feature type="region of interest" description="Disordered" evidence="1">
    <location>
        <begin position="89"/>
        <end position="148"/>
    </location>
</feature>
<accession>A0ABU7E493</accession>
<gene>
    <name evidence="2" type="ORF">CHARACLAT_028272</name>
</gene>
<organism evidence="2 3">
    <name type="scientific">Characodon lateralis</name>
    <dbReference type="NCBI Taxonomy" id="208331"/>
    <lineage>
        <taxon>Eukaryota</taxon>
        <taxon>Metazoa</taxon>
        <taxon>Chordata</taxon>
        <taxon>Craniata</taxon>
        <taxon>Vertebrata</taxon>
        <taxon>Euteleostomi</taxon>
        <taxon>Actinopterygii</taxon>
        <taxon>Neopterygii</taxon>
        <taxon>Teleostei</taxon>
        <taxon>Neoteleostei</taxon>
        <taxon>Acanthomorphata</taxon>
        <taxon>Ovalentaria</taxon>
        <taxon>Atherinomorphae</taxon>
        <taxon>Cyprinodontiformes</taxon>
        <taxon>Goodeidae</taxon>
        <taxon>Characodon</taxon>
    </lineage>
</organism>
<protein>
    <submittedName>
        <fullName evidence="2">Uncharacterized protein</fullName>
    </submittedName>
</protein>
<evidence type="ECO:0000256" key="1">
    <source>
        <dbReference type="SAM" id="MobiDB-lite"/>
    </source>
</evidence>
<name>A0ABU7E493_9TELE</name>
<reference evidence="2 3" key="1">
    <citation type="submission" date="2021-06" db="EMBL/GenBank/DDBJ databases">
        <authorList>
            <person name="Palmer J.M."/>
        </authorList>
    </citation>
    <scope>NUCLEOTIDE SEQUENCE [LARGE SCALE GENOMIC DNA]</scope>
    <source>
        <strain evidence="2 3">CL_MEX2019</strain>
        <tissue evidence="2">Muscle</tissue>
    </source>
</reference>
<sequence length="178" mass="19049">MERLTKPVWGALVPPPSGVTPWAPSSLHSSWKSASLLSVTHRFEESIKATSLFRGPEVAGSSSGRDLREYLEAAGRLINWSHVQVRLPSRPGQPFAPSSPNAPLFPGQPAGYPPAPYPGQPHPAGPPGAGYPFPPPMPPVIPPTIPSGVLSSDEEFAASGSNWDDLSIRHTFIRKVQH</sequence>
<feature type="compositionally biased region" description="Pro residues" evidence="1">
    <location>
        <begin position="111"/>
        <end position="126"/>
    </location>
</feature>
<evidence type="ECO:0000313" key="3">
    <source>
        <dbReference type="Proteomes" id="UP001352852"/>
    </source>
</evidence>
<proteinExistence type="predicted"/>
<keyword evidence="3" id="KW-1185">Reference proteome</keyword>
<dbReference type="EMBL" id="JAHUTJ010044723">
    <property type="protein sequence ID" value="MED6282077.1"/>
    <property type="molecule type" value="Genomic_DNA"/>
</dbReference>